<dbReference type="GO" id="GO:0004640">
    <property type="term" value="F:phosphoribosylanthranilate isomerase activity"/>
    <property type="evidence" value="ECO:0007669"/>
    <property type="project" value="UniProtKB-EC"/>
</dbReference>
<dbReference type="SUPFAM" id="SSF51366">
    <property type="entry name" value="Ribulose-phoshate binding barrel"/>
    <property type="match status" value="1"/>
</dbReference>
<dbReference type="Proteomes" id="UP001596303">
    <property type="component" value="Unassembled WGS sequence"/>
</dbReference>
<evidence type="ECO:0000256" key="1">
    <source>
        <dbReference type="ARBA" id="ARBA00001164"/>
    </source>
</evidence>
<dbReference type="EC" id="5.3.1.24" evidence="3 9"/>
<protein>
    <recommendedName>
        <fullName evidence="4 9">N-(5'-phosphoribosyl)anthranilate isomerase</fullName>
        <shortName evidence="9">PRAI</shortName>
        <ecNumber evidence="3 9">5.3.1.24</ecNumber>
    </recommendedName>
</protein>
<name>A0ABW1SAC9_9PROT</name>
<evidence type="ECO:0000256" key="6">
    <source>
        <dbReference type="ARBA" id="ARBA00022822"/>
    </source>
</evidence>
<reference evidence="12" key="1">
    <citation type="journal article" date="2019" name="Int. J. Syst. Evol. Microbiol.">
        <title>The Global Catalogue of Microorganisms (GCM) 10K type strain sequencing project: providing services to taxonomists for standard genome sequencing and annotation.</title>
        <authorList>
            <consortium name="The Broad Institute Genomics Platform"/>
            <consortium name="The Broad Institute Genome Sequencing Center for Infectious Disease"/>
            <person name="Wu L."/>
            <person name="Ma J."/>
        </authorList>
    </citation>
    <scope>NUCLEOTIDE SEQUENCE [LARGE SCALE GENOMIC DNA]</scope>
    <source>
        <strain evidence="12">CGMCC-1.15741</strain>
    </source>
</reference>
<comment type="catalytic activity">
    <reaction evidence="1 9">
        <text>N-(5-phospho-beta-D-ribosyl)anthranilate = 1-(2-carboxyphenylamino)-1-deoxy-D-ribulose 5-phosphate</text>
        <dbReference type="Rhea" id="RHEA:21540"/>
        <dbReference type="ChEBI" id="CHEBI:18277"/>
        <dbReference type="ChEBI" id="CHEBI:58613"/>
        <dbReference type="EC" id="5.3.1.24"/>
    </reaction>
</comment>
<evidence type="ECO:0000313" key="12">
    <source>
        <dbReference type="Proteomes" id="UP001596303"/>
    </source>
</evidence>
<evidence type="ECO:0000256" key="3">
    <source>
        <dbReference type="ARBA" id="ARBA00012572"/>
    </source>
</evidence>
<evidence type="ECO:0000256" key="7">
    <source>
        <dbReference type="ARBA" id="ARBA00023141"/>
    </source>
</evidence>
<keyword evidence="12" id="KW-1185">Reference proteome</keyword>
<dbReference type="InterPro" id="IPR013785">
    <property type="entry name" value="Aldolase_TIM"/>
</dbReference>
<keyword evidence="8 9" id="KW-0413">Isomerase</keyword>
<gene>
    <name evidence="9" type="primary">trpF</name>
    <name evidence="11" type="ORF">ACFQDM_10000</name>
</gene>
<dbReference type="PANTHER" id="PTHR42894">
    <property type="entry name" value="N-(5'-PHOSPHORIBOSYL)ANTHRANILATE ISOMERASE"/>
    <property type="match status" value="1"/>
</dbReference>
<dbReference type="RefSeq" id="WP_377378603.1">
    <property type="nucleotide sequence ID" value="NZ_JBHSSW010000012.1"/>
</dbReference>
<dbReference type="Gene3D" id="3.20.20.70">
    <property type="entry name" value="Aldolase class I"/>
    <property type="match status" value="1"/>
</dbReference>
<evidence type="ECO:0000256" key="4">
    <source>
        <dbReference type="ARBA" id="ARBA00022272"/>
    </source>
</evidence>
<dbReference type="HAMAP" id="MF_00135">
    <property type="entry name" value="PRAI"/>
    <property type="match status" value="1"/>
</dbReference>
<evidence type="ECO:0000259" key="10">
    <source>
        <dbReference type="Pfam" id="PF00697"/>
    </source>
</evidence>
<proteinExistence type="inferred from homology"/>
<evidence type="ECO:0000256" key="5">
    <source>
        <dbReference type="ARBA" id="ARBA00022605"/>
    </source>
</evidence>
<feature type="domain" description="N-(5'phosphoribosyl) anthranilate isomerase (PRAI)" evidence="10">
    <location>
        <begin position="9"/>
        <end position="215"/>
    </location>
</feature>
<dbReference type="EMBL" id="JBHSSW010000012">
    <property type="protein sequence ID" value="MFC6198414.1"/>
    <property type="molecule type" value="Genomic_DNA"/>
</dbReference>
<dbReference type="PANTHER" id="PTHR42894:SF1">
    <property type="entry name" value="N-(5'-PHOSPHORIBOSYL)ANTHRANILATE ISOMERASE"/>
    <property type="match status" value="1"/>
</dbReference>
<accession>A0ABW1SAC9</accession>
<keyword evidence="5 9" id="KW-0028">Amino-acid biosynthesis</keyword>
<evidence type="ECO:0000256" key="9">
    <source>
        <dbReference type="HAMAP-Rule" id="MF_00135"/>
    </source>
</evidence>
<dbReference type="NCBIfam" id="NF002295">
    <property type="entry name" value="PRK01222.1-1"/>
    <property type="match status" value="1"/>
</dbReference>
<comment type="pathway">
    <text evidence="2 9">Amino-acid biosynthesis; L-tryptophan biosynthesis; L-tryptophan from chorismate: step 3/5.</text>
</comment>
<keyword evidence="7 9" id="KW-0057">Aromatic amino acid biosynthesis</keyword>
<dbReference type="InterPro" id="IPR001240">
    <property type="entry name" value="PRAI_dom"/>
</dbReference>
<organism evidence="11 12">
    <name type="scientific">Ponticaulis profundi</name>
    <dbReference type="NCBI Taxonomy" id="2665222"/>
    <lineage>
        <taxon>Bacteria</taxon>
        <taxon>Pseudomonadati</taxon>
        <taxon>Pseudomonadota</taxon>
        <taxon>Alphaproteobacteria</taxon>
        <taxon>Hyphomonadales</taxon>
        <taxon>Hyphomonadaceae</taxon>
        <taxon>Ponticaulis</taxon>
    </lineage>
</organism>
<evidence type="ECO:0000313" key="11">
    <source>
        <dbReference type="EMBL" id="MFC6198414.1"/>
    </source>
</evidence>
<sequence length="219" mass="23967">MKKPALPHIKICGLRTEDDVSHVIEAGARWMGFVHFEKSPRHVSLEEAEQLIAHAKSQSPHVETVVLLVNPTAEDAVKIADQIGVDHIQLHGQETNDTIRAIRAKRPTGEIWKALPISTQDDLKQTSDFPAADRFLFDAKPPKDADRPGGWGHSFDWTLLADFKSDRPWLLAGGLTPENVAEAVRISGAQAVDVSSGVEKEKGVKDADLISTFVSNAQS</sequence>
<evidence type="ECO:0000256" key="8">
    <source>
        <dbReference type="ARBA" id="ARBA00023235"/>
    </source>
</evidence>
<comment type="caution">
    <text evidence="11">The sequence shown here is derived from an EMBL/GenBank/DDBJ whole genome shotgun (WGS) entry which is preliminary data.</text>
</comment>
<dbReference type="InterPro" id="IPR011060">
    <property type="entry name" value="RibuloseP-bd_barrel"/>
</dbReference>
<dbReference type="Pfam" id="PF00697">
    <property type="entry name" value="PRAI"/>
    <property type="match status" value="1"/>
</dbReference>
<dbReference type="InterPro" id="IPR044643">
    <property type="entry name" value="TrpF_fam"/>
</dbReference>
<keyword evidence="6 9" id="KW-0822">Tryptophan biosynthesis</keyword>
<dbReference type="CDD" id="cd00405">
    <property type="entry name" value="PRAI"/>
    <property type="match status" value="1"/>
</dbReference>
<evidence type="ECO:0000256" key="2">
    <source>
        <dbReference type="ARBA" id="ARBA00004664"/>
    </source>
</evidence>
<comment type="similarity">
    <text evidence="9">Belongs to the TrpF family.</text>
</comment>